<feature type="coiled-coil region" evidence="1">
    <location>
        <begin position="81"/>
        <end position="108"/>
    </location>
</feature>
<evidence type="ECO:0000313" key="2">
    <source>
        <dbReference type="EMBL" id="RMX07647.1"/>
    </source>
</evidence>
<keyword evidence="3" id="KW-1185">Reference proteome</keyword>
<keyword evidence="1" id="KW-0175">Coiled coil</keyword>
<comment type="caution">
    <text evidence="2">The sequence shown here is derived from an EMBL/GenBank/DDBJ whole genome shotgun (WGS) entry which is preliminary data.</text>
</comment>
<dbReference type="EMBL" id="RDQO01000001">
    <property type="protein sequence ID" value="RMX07647.1"/>
    <property type="molecule type" value="Genomic_DNA"/>
</dbReference>
<protein>
    <submittedName>
        <fullName evidence="2">Uncharacterized protein</fullName>
    </submittedName>
</protein>
<organism evidence="2 3">
    <name type="scientific">Corticibacter populi</name>
    <dbReference type="NCBI Taxonomy" id="1550736"/>
    <lineage>
        <taxon>Bacteria</taxon>
        <taxon>Pseudomonadati</taxon>
        <taxon>Pseudomonadota</taxon>
        <taxon>Betaproteobacteria</taxon>
        <taxon>Burkholderiales</taxon>
        <taxon>Comamonadaceae</taxon>
        <taxon>Corticibacter</taxon>
    </lineage>
</organism>
<proteinExistence type="predicted"/>
<dbReference type="Pfam" id="PF20567">
    <property type="entry name" value="DUF6776"/>
    <property type="match status" value="1"/>
</dbReference>
<evidence type="ECO:0000256" key="1">
    <source>
        <dbReference type="SAM" id="Coils"/>
    </source>
</evidence>
<dbReference type="InterPro" id="IPR046703">
    <property type="entry name" value="DUF6776"/>
</dbReference>
<dbReference type="AlphaFoldDB" id="A0A3M6QXA7"/>
<gene>
    <name evidence="2" type="ORF">D8I35_00410</name>
</gene>
<reference evidence="2 3" key="1">
    <citation type="submission" date="2018-10" db="EMBL/GenBank/DDBJ databases">
        <title>Draft genome of Cortibacter populi DSM10536.</title>
        <authorList>
            <person name="Bernier A.-M."/>
            <person name="Bernard K."/>
        </authorList>
    </citation>
    <scope>NUCLEOTIDE SEQUENCE [LARGE SCALE GENOMIC DNA]</scope>
    <source>
        <strain evidence="2 3">DSM 105136</strain>
    </source>
</reference>
<evidence type="ECO:0000313" key="3">
    <source>
        <dbReference type="Proteomes" id="UP000278006"/>
    </source>
</evidence>
<name>A0A3M6QXA7_9BURK</name>
<dbReference type="Proteomes" id="UP000278006">
    <property type="component" value="Unassembled WGS sequence"/>
</dbReference>
<accession>A0A3M6QXA7</accession>
<sequence>MMVLFVILGTGAVFIIWTCERSHWPSAEMAARQQEVQRLQETLAALQAQLAAREEEAVATVKAPDGAGSSDALAMVDHTTSELLAQQVRDLQAENQRLRDDLGFYENLLPANGNGTIAIRSLQAERRTPTELSWQLLVMQPRRDAGTFKGRLEWEVRGQKDGEPWSLPTGKAQQALEFSRYQRIEGQLSVPADVQISSVTARVFEGRQERSSQTIELQP</sequence>
<feature type="coiled-coil region" evidence="1">
    <location>
        <begin position="29"/>
        <end position="56"/>
    </location>
</feature>